<dbReference type="EnsemblMetazoa" id="CLYHEMT009376.1">
    <property type="protein sequence ID" value="CLYHEMP009376.1"/>
    <property type="gene ID" value="CLYHEMG009376"/>
</dbReference>
<evidence type="ECO:0000256" key="1">
    <source>
        <dbReference type="ARBA" id="ARBA00004496"/>
    </source>
</evidence>
<evidence type="ECO:0000313" key="9">
    <source>
        <dbReference type="EnsemblMetazoa" id="CLYHEMP009376.1"/>
    </source>
</evidence>
<evidence type="ECO:0000256" key="7">
    <source>
        <dbReference type="SAM" id="MobiDB-lite"/>
    </source>
</evidence>
<evidence type="ECO:0000256" key="3">
    <source>
        <dbReference type="ARBA" id="ARBA00022490"/>
    </source>
</evidence>
<feature type="compositionally biased region" description="Basic and acidic residues" evidence="7">
    <location>
        <begin position="311"/>
        <end position="329"/>
    </location>
</feature>
<dbReference type="OrthoDB" id="430364at2759"/>
<feature type="compositionally biased region" description="Basic and acidic residues" evidence="7">
    <location>
        <begin position="396"/>
        <end position="408"/>
    </location>
</feature>
<feature type="region of interest" description="Disordered" evidence="7">
    <location>
        <begin position="81"/>
        <end position="154"/>
    </location>
</feature>
<proteinExistence type="inferred from homology"/>
<accession>A0A7M5VF29</accession>
<organism evidence="9 10">
    <name type="scientific">Clytia hemisphaerica</name>
    <dbReference type="NCBI Taxonomy" id="252671"/>
    <lineage>
        <taxon>Eukaryota</taxon>
        <taxon>Metazoa</taxon>
        <taxon>Cnidaria</taxon>
        <taxon>Hydrozoa</taxon>
        <taxon>Hydroidolina</taxon>
        <taxon>Leptothecata</taxon>
        <taxon>Obeliida</taxon>
        <taxon>Clytiidae</taxon>
        <taxon>Clytia</taxon>
    </lineage>
</organism>
<keyword evidence="4" id="KW-0597">Phosphoprotein</keyword>
<keyword evidence="5 6" id="KW-0175">Coiled coil</keyword>
<feature type="region of interest" description="Disordered" evidence="7">
    <location>
        <begin position="953"/>
        <end position="1018"/>
    </location>
</feature>
<keyword evidence="10" id="KW-1185">Reference proteome</keyword>
<feature type="compositionally biased region" description="Polar residues" evidence="7">
    <location>
        <begin position="102"/>
        <end position="111"/>
    </location>
</feature>
<dbReference type="GeneID" id="136809322"/>
<feature type="compositionally biased region" description="Basic and acidic residues" evidence="7">
    <location>
        <begin position="142"/>
        <end position="153"/>
    </location>
</feature>
<dbReference type="CDD" id="cd00171">
    <property type="entry name" value="Sec7"/>
    <property type="match status" value="1"/>
</dbReference>
<evidence type="ECO:0000256" key="2">
    <source>
        <dbReference type="ARBA" id="ARBA00006248"/>
    </source>
</evidence>
<feature type="region of interest" description="Disordered" evidence="7">
    <location>
        <begin position="311"/>
        <end position="338"/>
    </location>
</feature>
<feature type="compositionally biased region" description="Acidic residues" evidence="7">
    <location>
        <begin position="377"/>
        <end position="387"/>
    </location>
</feature>
<comment type="subcellular location">
    <subcellularLocation>
        <location evidence="1">Cytoplasm</location>
    </subcellularLocation>
</comment>
<feature type="region of interest" description="Disordered" evidence="7">
    <location>
        <begin position="891"/>
        <end position="934"/>
    </location>
</feature>
<dbReference type="SMART" id="SM00222">
    <property type="entry name" value="Sec7"/>
    <property type="match status" value="1"/>
</dbReference>
<comment type="similarity">
    <text evidence="2">Belongs to the BRAG family.</text>
</comment>
<feature type="domain" description="SEC7" evidence="8">
    <location>
        <begin position="473"/>
        <end position="662"/>
    </location>
</feature>
<evidence type="ECO:0000256" key="5">
    <source>
        <dbReference type="ARBA" id="ARBA00023054"/>
    </source>
</evidence>
<dbReference type="GO" id="GO:0005737">
    <property type="term" value="C:cytoplasm"/>
    <property type="evidence" value="ECO:0007669"/>
    <property type="project" value="UniProtKB-SubCell"/>
</dbReference>
<dbReference type="GO" id="GO:0005085">
    <property type="term" value="F:guanyl-nucleotide exchange factor activity"/>
    <property type="evidence" value="ECO:0007669"/>
    <property type="project" value="InterPro"/>
</dbReference>
<dbReference type="Gene3D" id="1.10.220.20">
    <property type="match status" value="1"/>
</dbReference>
<dbReference type="GO" id="GO:0030036">
    <property type="term" value="P:actin cytoskeleton organization"/>
    <property type="evidence" value="ECO:0007669"/>
    <property type="project" value="TreeGrafter"/>
</dbReference>
<feature type="compositionally biased region" description="Polar residues" evidence="7">
    <location>
        <begin position="853"/>
        <end position="876"/>
    </location>
</feature>
<dbReference type="RefSeq" id="XP_066921944.1">
    <property type="nucleotide sequence ID" value="XM_067065843.1"/>
</dbReference>
<dbReference type="InterPro" id="IPR023394">
    <property type="entry name" value="Sec7_C_sf"/>
</dbReference>
<evidence type="ECO:0000259" key="8">
    <source>
        <dbReference type="PROSITE" id="PS50190"/>
    </source>
</evidence>
<protein>
    <recommendedName>
        <fullName evidence="8">SEC7 domain-containing protein</fullName>
    </recommendedName>
</protein>
<feature type="compositionally biased region" description="Basic and acidic residues" evidence="7">
    <location>
        <begin position="112"/>
        <end position="126"/>
    </location>
</feature>
<dbReference type="Pfam" id="PF01369">
    <property type="entry name" value="Sec7"/>
    <property type="match status" value="1"/>
</dbReference>
<dbReference type="FunFam" id="1.10.1000.11:FF:000002">
    <property type="entry name" value="Cytohesin 1"/>
    <property type="match status" value="1"/>
</dbReference>
<feature type="compositionally biased region" description="Basic and acidic residues" evidence="7">
    <location>
        <begin position="1009"/>
        <end position="1018"/>
    </location>
</feature>
<dbReference type="AlphaFoldDB" id="A0A7M5VF29"/>
<sequence>MLQTADALKLIEQLQNFVVQRNEVVEELQNQLAKVSEERDQFKDEVKNLQRQNSALKMLVGSPSDGALSGKMILTQTQSVNNNIMLDTGGRPTTPDRETSSHGESTSYNTVNEERTSKQQEPERKSKPVVKTPSKKLIHRTSSRDRARPHRNDSANLYELSTDIAEKAIECLEKKYGGKEKANGAARTIQHSYRHWILNKGFLRVRAYSGRRRSLTMPEKQFQLLKNKSLVFYGPENPVMIVDGDFELNNIEPDARSIDTLDDEDEVREEKPNIMDLAKEEGMRMYSQSTVDSDDNDETLIGDDVEEKAKCPHEEEKVAKEDEGKDVVDQRSSTPNSERIVVTKKEKKVITVTKVKDDNEERLIVTTNEELIVSDSEQSEDNLDEDVDRTVTQGGHTDEGKDQGDRVSLRSTISTGSETSESSQYDIIDDSSVVTVVSKSSVNLQDGSKLTVDKLYDDSPDGMSFSTPQDEPDDIDKAMHKRQFRIGVNLFNWKPEVGIQYLIDNSHIKSDVKSIAKFLRKETTVSKQKISEYFGNLRNEFNSQVLEEFGKSFDFVNKDVDEALRQFQSYFKLTGEAQTVEKFLQVFSDRYVECNPGRVSDNPDTILLLAFALAMLNTDLHNQNVKRRMSPEDFMKNLRGTDNGNDLDQEMLRNMYIRIQKNEFATGADHTTQLHQIENSFIGKTPSLAVPHRQFVKLYTVEEVHETNRKDKQLHNRLAFLFNDLLILAKPRGKGGSHGAGHMFTCKASYPLLGKKVAEFSNEHYSLGVLLVGRFDNKVVATFNMKDEKTRRSFVDELDEYIRETTGMENIRLALSKVNQLTWHNRRKDDGRTKSLLLQDSSSSSKMEAGGAETTSLTDLRIGSNHSNEGESNQNKIMTSASMGDINEVESDSEDFEGMQRTNSANSLGPPRNTNFSTTKGSSQQTGNGHSMSRTTSVKTLFGHWAPKFRKSMTYNDSRRRGSSSANETDTPLIGRDRRHHSHLQARDISPSPPVKRNRTPSVLSEGSNAEKRKSAFL</sequence>
<feature type="coiled-coil region" evidence="6">
    <location>
        <begin position="11"/>
        <end position="59"/>
    </location>
</feature>
<name>A0A7M5VF29_9CNID</name>
<dbReference type="PANTHER" id="PTHR10663:SF342">
    <property type="entry name" value="FI21420P1"/>
    <property type="match status" value="1"/>
</dbReference>
<evidence type="ECO:0000256" key="6">
    <source>
        <dbReference type="SAM" id="Coils"/>
    </source>
</evidence>
<dbReference type="InterPro" id="IPR000904">
    <property type="entry name" value="Sec7_dom"/>
</dbReference>
<dbReference type="PROSITE" id="PS50190">
    <property type="entry name" value="SEC7"/>
    <property type="match status" value="1"/>
</dbReference>
<feature type="compositionally biased region" description="Polar residues" evidence="7">
    <location>
        <begin position="900"/>
        <end position="934"/>
    </location>
</feature>
<feature type="region of interest" description="Disordered" evidence="7">
    <location>
        <begin position="834"/>
        <end position="876"/>
    </location>
</feature>
<evidence type="ECO:0000256" key="4">
    <source>
        <dbReference type="ARBA" id="ARBA00022553"/>
    </source>
</evidence>
<evidence type="ECO:0000313" key="10">
    <source>
        <dbReference type="Proteomes" id="UP000594262"/>
    </source>
</evidence>
<dbReference type="InterPro" id="IPR035999">
    <property type="entry name" value="Sec7_dom_sf"/>
</dbReference>
<reference evidence="9" key="1">
    <citation type="submission" date="2021-01" db="UniProtKB">
        <authorList>
            <consortium name="EnsemblMetazoa"/>
        </authorList>
    </citation>
    <scope>IDENTIFICATION</scope>
</reference>
<dbReference type="Pfam" id="PF16453">
    <property type="entry name" value="IQ_SEC7_PH"/>
    <property type="match status" value="1"/>
</dbReference>
<dbReference type="InterPro" id="IPR011993">
    <property type="entry name" value="PH-like_dom_sf"/>
</dbReference>
<feature type="compositionally biased region" description="Low complexity" evidence="7">
    <location>
        <begin position="835"/>
        <end position="845"/>
    </location>
</feature>
<feature type="region of interest" description="Disordered" evidence="7">
    <location>
        <begin position="373"/>
        <end position="408"/>
    </location>
</feature>
<dbReference type="InterPro" id="IPR033742">
    <property type="entry name" value="IQSEC_PH"/>
</dbReference>
<dbReference type="Proteomes" id="UP000594262">
    <property type="component" value="Unplaced"/>
</dbReference>
<keyword evidence="3" id="KW-0963">Cytoplasm</keyword>
<dbReference type="Gene3D" id="1.10.1000.11">
    <property type="entry name" value="Arf Nucleotide-binding Site Opener,domain 2"/>
    <property type="match status" value="1"/>
</dbReference>
<dbReference type="SUPFAM" id="SSF50729">
    <property type="entry name" value="PH domain-like"/>
    <property type="match status" value="1"/>
</dbReference>
<dbReference type="GO" id="GO:0032012">
    <property type="term" value="P:regulation of ARF protein signal transduction"/>
    <property type="evidence" value="ECO:0007669"/>
    <property type="project" value="InterPro"/>
</dbReference>
<dbReference type="PANTHER" id="PTHR10663">
    <property type="entry name" value="GUANYL-NUCLEOTIDE EXCHANGE FACTOR"/>
    <property type="match status" value="1"/>
</dbReference>
<dbReference type="Gene3D" id="2.30.29.30">
    <property type="entry name" value="Pleckstrin-homology domain (PH domain)/Phosphotyrosine-binding domain (PTB)"/>
    <property type="match status" value="1"/>
</dbReference>
<dbReference type="SUPFAM" id="SSF48425">
    <property type="entry name" value="Sec7 domain"/>
    <property type="match status" value="1"/>
</dbReference>